<dbReference type="AlphaFoldDB" id="A0A0D9AHH8"/>
<dbReference type="InterPro" id="IPR052898">
    <property type="entry name" value="ACAD10-like"/>
</dbReference>
<evidence type="ECO:0000259" key="1">
    <source>
        <dbReference type="Pfam" id="PF01636"/>
    </source>
</evidence>
<proteinExistence type="predicted"/>
<dbReference type="Gene3D" id="3.90.1200.10">
    <property type="match status" value="1"/>
</dbReference>
<dbReference type="Pfam" id="PF01636">
    <property type="entry name" value="APH"/>
    <property type="match status" value="1"/>
</dbReference>
<reference evidence="2 3" key="1">
    <citation type="submission" date="2015-02" db="EMBL/GenBank/DDBJ databases">
        <title>Draft genome sequence of Pseudomonas stutzeri NT0128 isolated from wheat (Triticum turgidum) rhizosphere.</title>
        <authorList>
            <person name="Tovi N."/>
            <person name="Frenk S."/>
            <person name="Hadar Y."/>
            <person name="Minz D."/>
        </authorList>
    </citation>
    <scope>NUCLEOTIDE SEQUENCE [LARGE SCALE GENOMIC DNA]</scope>
    <source>
        <strain evidence="2 3">NT0128</strain>
    </source>
</reference>
<dbReference type="PANTHER" id="PTHR47829">
    <property type="entry name" value="HYDROLASE, PUTATIVE (AFU_ORTHOLOGUE AFUA_1G12880)-RELATED"/>
    <property type="match status" value="1"/>
</dbReference>
<accession>A0A0D9AHH8</accession>
<dbReference type="InterPro" id="IPR011009">
    <property type="entry name" value="Kinase-like_dom_sf"/>
</dbReference>
<dbReference type="InterPro" id="IPR041726">
    <property type="entry name" value="ACAD10_11_N"/>
</dbReference>
<dbReference type="Gene3D" id="3.30.200.20">
    <property type="entry name" value="Phosphorylase Kinase, domain 1"/>
    <property type="match status" value="1"/>
</dbReference>
<evidence type="ECO:0000313" key="2">
    <source>
        <dbReference type="EMBL" id="KJH80438.1"/>
    </source>
</evidence>
<dbReference type="OrthoDB" id="3806873at2"/>
<dbReference type="GO" id="GO:0016740">
    <property type="term" value="F:transferase activity"/>
    <property type="evidence" value="ECO:0007669"/>
    <property type="project" value="UniProtKB-KW"/>
</dbReference>
<sequence>MSEPELIEVLPAHRFDEAALGRYLRQHVPEIEDGLQLKQFQGGQSNPTYLLESAGRRYVLRKKPPGKVLPSAHMVEREYKVIRALSEHTRVPVPPARLLCEDEGIIGTAFYVMDYVPGRIFSHPALEELPNQDRRAFHLAAIDTLAELHQVDVEAVGLGGFGKAQGYFARQVKRWSGQYQASCTGDMPAMERLMQWLPEQAPQRDECAIAHGDYRLGNLIFEPEQAKVAAILDWELSTLGHPLADLAYFCLPYHLPAGVEGLRGLVGIDLKAQGIPSEQELLARYCQQSGRPSIEDWHVFVAFSLFRLAAILQGVYARALQGNASNADALQVGQRAGLLADAGWRIAQAGDGGEAL</sequence>
<dbReference type="SUPFAM" id="SSF56112">
    <property type="entry name" value="Protein kinase-like (PK-like)"/>
    <property type="match status" value="1"/>
</dbReference>
<dbReference type="PATRIC" id="fig|316.101.peg.3820"/>
<dbReference type="InterPro" id="IPR002575">
    <property type="entry name" value="Aminoglycoside_PTrfase"/>
</dbReference>
<name>A0A0D9AHH8_STUST</name>
<organism evidence="2 3">
    <name type="scientific">Stutzerimonas stutzeri</name>
    <name type="common">Pseudomonas stutzeri</name>
    <dbReference type="NCBI Taxonomy" id="316"/>
    <lineage>
        <taxon>Bacteria</taxon>
        <taxon>Pseudomonadati</taxon>
        <taxon>Pseudomonadota</taxon>
        <taxon>Gammaproteobacteria</taxon>
        <taxon>Pseudomonadales</taxon>
        <taxon>Pseudomonadaceae</taxon>
        <taxon>Stutzerimonas</taxon>
    </lineage>
</organism>
<dbReference type="EMBL" id="JYHV01000029">
    <property type="protein sequence ID" value="KJH80438.1"/>
    <property type="molecule type" value="Genomic_DNA"/>
</dbReference>
<dbReference type="CDD" id="cd05154">
    <property type="entry name" value="ACAD10_11_N-like"/>
    <property type="match status" value="1"/>
</dbReference>
<feature type="domain" description="Aminoglycoside phosphotransferase" evidence="1">
    <location>
        <begin position="37"/>
        <end position="255"/>
    </location>
</feature>
<protein>
    <submittedName>
        <fullName evidence="2">Aminoglycoside phosphotransferase</fullName>
    </submittedName>
</protein>
<keyword evidence="2" id="KW-0808">Transferase</keyword>
<comment type="caution">
    <text evidence="2">The sequence shown here is derived from an EMBL/GenBank/DDBJ whole genome shotgun (WGS) entry which is preliminary data.</text>
</comment>
<dbReference type="RefSeq" id="WP_045163064.1">
    <property type="nucleotide sequence ID" value="NZ_JYHV01000029.1"/>
</dbReference>
<dbReference type="Proteomes" id="UP000032487">
    <property type="component" value="Unassembled WGS sequence"/>
</dbReference>
<gene>
    <name evidence="2" type="ORF">UF78_15270</name>
</gene>
<dbReference type="PANTHER" id="PTHR47829:SF3">
    <property type="entry name" value="AMINOGLYCOSIDE PHOSPHOTRANSFERASE DOMAIN-CONTAINING PROTEIN"/>
    <property type="match status" value="1"/>
</dbReference>
<evidence type="ECO:0000313" key="3">
    <source>
        <dbReference type="Proteomes" id="UP000032487"/>
    </source>
</evidence>